<keyword evidence="5 6" id="KW-0472">Membrane</keyword>
<dbReference type="PANTHER" id="PTHR38459:SF1">
    <property type="entry name" value="PROPHAGE BACTOPRENOL-LINKED GLUCOSE TRANSLOCASE HOMOLOG"/>
    <property type="match status" value="1"/>
</dbReference>
<reference evidence="8 9" key="1">
    <citation type="submission" date="2014-03" db="EMBL/GenBank/DDBJ databases">
        <title>Genomics of Bifidobacteria.</title>
        <authorList>
            <person name="Ventura M."/>
            <person name="Milani C."/>
            <person name="Lugli G.A."/>
        </authorList>
    </citation>
    <scope>NUCLEOTIDE SEQUENCE [LARGE SCALE GENOMIC DNA]</scope>
    <source>
        <strain evidence="9">JCM 15918</strain>
    </source>
</reference>
<feature type="domain" description="GtrA/DPMS transmembrane" evidence="7">
    <location>
        <begin position="18"/>
        <end position="130"/>
    </location>
</feature>
<evidence type="ECO:0000259" key="7">
    <source>
        <dbReference type="Pfam" id="PF04138"/>
    </source>
</evidence>
<dbReference type="GO" id="GO:0000271">
    <property type="term" value="P:polysaccharide biosynthetic process"/>
    <property type="evidence" value="ECO:0007669"/>
    <property type="project" value="InterPro"/>
</dbReference>
<evidence type="ECO:0000256" key="5">
    <source>
        <dbReference type="ARBA" id="ARBA00023136"/>
    </source>
</evidence>
<comment type="subcellular location">
    <subcellularLocation>
        <location evidence="1">Membrane</location>
        <topology evidence="1">Multi-pass membrane protein</topology>
    </subcellularLocation>
</comment>
<evidence type="ECO:0000256" key="6">
    <source>
        <dbReference type="SAM" id="Phobius"/>
    </source>
</evidence>
<feature type="transmembrane region" description="Helical" evidence="6">
    <location>
        <begin position="104"/>
        <end position="129"/>
    </location>
</feature>
<dbReference type="InterPro" id="IPR051401">
    <property type="entry name" value="GtrA_CellWall_Glycosyl"/>
</dbReference>
<evidence type="ECO:0000313" key="9">
    <source>
        <dbReference type="Proteomes" id="UP000029091"/>
    </source>
</evidence>
<proteinExistence type="inferred from homology"/>
<dbReference type="PANTHER" id="PTHR38459">
    <property type="entry name" value="PROPHAGE BACTOPRENOL-LINKED GLUCOSE TRANSLOCASE HOMOLOG"/>
    <property type="match status" value="1"/>
</dbReference>
<accession>A0A087DSB0</accession>
<evidence type="ECO:0000256" key="4">
    <source>
        <dbReference type="ARBA" id="ARBA00022989"/>
    </source>
</evidence>
<dbReference type="AlphaFoldDB" id="A0A087DSB0"/>
<comment type="caution">
    <text evidence="8">The sequence shown here is derived from an EMBL/GenBank/DDBJ whole genome shotgun (WGS) entry which is preliminary data.</text>
</comment>
<dbReference type="Proteomes" id="UP000029091">
    <property type="component" value="Unassembled WGS sequence"/>
</dbReference>
<dbReference type="RefSeq" id="WP_033499483.1">
    <property type="nucleotide sequence ID" value="NZ_JDUX01000002.1"/>
</dbReference>
<dbReference type="InterPro" id="IPR007267">
    <property type="entry name" value="GtrA_DPMS_TM"/>
</dbReference>
<feature type="transmembrane region" description="Helical" evidence="6">
    <location>
        <begin position="42"/>
        <end position="61"/>
    </location>
</feature>
<sequence length="131" mass="14683">MPTDGKPKNGIVRQLFSYGSVSAMQTFVEFGVFAVLQLAGLPFRLANAVAVFCSGSFNYVMNRNVTFKSSSNYARSIAMFVAMYCWNLLFSNLMMAWIPGLLGWPTMVVKIVTMGMQAVWGFLLCRYVIFK</sequence>
<dbReference type="Pfam" id="PF04138">
    <property type="entry name" value="GtrA_DPMS_TM"/>
    <property type="match status" value="1"/>
</dbReference>
<evidence type="ECO:0000256" key="3">
    <source>
        <dbReference type="ARBA" id="ARBA00022692"/>
    </source>
</evidence>
<feature type="transmembrane region" description="Helical" evidence="6">
    <location>
        <begin position="73"/>
        <end position="98"/>
    </location>
</feature>
<protein>
    <submittedName>
        <fullName evidence="8">GtrA-like protein</fullName>
    </submittedName>
</protein>
<dbReference type="GO" id="GO:0005886">
    <property type="term" value="C:plasma membrane"/>
    <property type="evidence" value="ECO:0007669"/>
    <property type="project" value="TreeGrafter"/>
</dbReference>
<evidence type="ECO:0000256" key="1">
    <source>
        <dbReference type="ARBA" id="ARBA00004141"/>
    </source>
</evidence>
<gene>
    <name evidence="8" type="ORF">BSTER_0996</name>
</gene>
<keyword evidence="3 6" id="KW-0812">Transmembrane</keyword>
<comment type="similarity">
    <text evidence="2">Belongs to the GtrA family.</text>
</comment>
<organism evidence="8 9">
    <name type="scientific">Bifidobacterium adolescentis JCM 15918</name>
    <dbReference type="NCBI Taxonomy" id="1437612"/>
    <lineage>
        <taxon>Bacteria</taxon>
        <taxon>Bacillati</taxon>
        <taxon>Actinomycetota</taxon>
        <taxon>Actinomycetes</taxon>
        <taxon>Bifidobacteriales</taxon>
        <taxon>Bifidobacteriaceae</taxon>
        <taxon>Bifidobacterium</taxon>
    </lineage>
</organism>
<name>A0A087DSB0_BIFAD</name>
<keyword evidence="4 6" id="KW-1133">Transmembrane helix</keyword>
<dbReference type="EMBL" id="JGZQ01000003">
    <property type="protein sequence ID" value="KFI98410.1"/>
    <property type="molecule type" value="Genomic_DNA"/>
</dbReference>
<evidence type="ECO:0000313" key="8">
    <source>
        <dbReference type="EMBL" id="KFI98410.1"/>
    </source>
</evidence>
<evidence type="ECO:0000256" key="2">
    <source>
        <dbReference type="ARBA" id="ARBA00009399"/>
    </source>
</evidence>